<comment type="caution">
    <text evidence="2">The sequence shown here is derived from an EMBL/GenBank/DDBJ whole genome shotgun (WGS) entry which is preliminary data.</text>
</comment>
<evidence type="ECO:0000259" key="1">
    <source>
        <dbReference type="Pfam" id="PF14261"/>
    </source>
</evidence>
<gene>
    <name evidence="2" type="ORF">CKO25_19575</name>
</gene>
<dbReference type="EMBL" id="NRSD01000036">
    <property type="protein sequence ID" value="MBK1646797.1"/>
    <property type="molecule type" value="Genomic_DNA"/>
</dbReference>
<reference evidence="2 3" key="1">
    <citation type="journal article" date="2020" name="Microorganisms">
        <title>Osmotic Adaptation and Compatible Solute Biosynthesis of Phototrophic Bacteria as Revealed from Genome Analyses.</title>
        <authorList>
            <person name="Imhoff J.F."/>
            <person name="Rahn T."/>
            <person name="Kunzel S."/>
            <person name="Keller A."/>
            <person name="Neulinger S.C."/>
        </authorList>
    </citation>
    <scope>NUCLEOTIDE SEQUENCE [LARGE SCALE GENOMIC DNA]</scope>
    <source>
        <strain evidence="2 3">DSM 21303</strain>
    </source>
</reference>
<protein>
    <recommendedName>
        <fullName evidence="1">DUF4351 domain-containing protein</fullName>
    </recommendedName>
</protein>
<feature type="domain" description="DUF4351" evidence="1">
    <location>
        <begin position="37"/>
        <end position="90"/>
    </location>
</feature>
<feature type="non-terminal residue" evidence="2">
    <location>
        <position position="1"/>
    </location>
</feature>
<accession>A0A9X0WL91</accession>
<sequence length="96" mass="10859">EVLEYWFFERFRGLTAKEIWAMLNLLTPIQETRAYQSIFAEGKASTLKRQLTRRFGPLPAWAGQRIDAATVAQLDGWLDGIFDAANLEDLIGPESG</sequence>
<dbReference type="AlphaFoldDB" id="A0A9X0WL91"/>
<evidence type="ECO:0000313" key="2">
    <source>
        <dbReference type="EMBL" id="MBK1646797.1"/>
    </source>
</evidence>
<dbReference type="InterPro" id="IPR025587">
    <property type="entry name" value="DUF4351"/>
</dbReference>
<dbReference type="Pfam" id="PF14261">
    <property type="entry name" value="DUF4351"/>
    <property type="match status" value="1"/>
</dbReference>
<proteinExistence type="predicted"/>
<evidence type="ECO:0000313" key="3">
    <source>
        <dbReference type="Proteomes" id="UP001138802"/>
    </source>
</evidence>
<keyword evidence="3" id="KW-1185">Reference proteome</keyword>
<organism evidence="2 3">
    <name type="scientific">Thiocapsa imhoffii</name>
    <dbReference type="NCBI Taxonomy" id="382777"/>
    <lineage>
        <taxon>Bacteria</taxon>
        <taxon>Pseudomonadati</taxon>
        <taxon>Pseudomonadota</taxon>
        <taxon>Gammaproteobacteria</taxon>
        <taxon>Chromatiales</taxon>
        <taxon>Chromatiaceae</taxon>
        <taxon>Thiocapsa</taxon>
    </lineage>
</organism>
<dbReference type="RefSeq" id="WP_200389620.1">
    <property type="nucleotide sequence ID" value="NZ_NRSD01000036.1"/>
</dbReference>
<dbReference type="Proteomes" id="UP001138802">
    <property type="component" value="Unassembled WGS sequence"/>
</dbReference>
<name>A0A9X0WL91_9GAMM</name>